<evidence type="ECO:0000256" key="2">
    <source>
        <dbReference type="SAM" id="MobiDB-lite"/>
    </source>
</evidence>
<evidence type="ECO:0000313" key="5">
    <source>
        <dbReference type="Proteomes" id="UP000272025"/>
    </source>
</evidence>
<dbReference type="Pfam" id="PF10607">
    <property type="entry name" value="CTLH"/>
    <property type="match status" value="1"/>
</dbReference>
<feature type="domain" description="CTLH" evidence="3">
    <location>
        <begin position="97"/>
        <end position="154"/>
    </location>
</feature>
<reference evidence="4 5" key="1">
    <citation type="journal article" date="2018" name="Mol. Ecol.">
        <title>The obligate alkalophilic soda-lake fungus Sodiomyces alkalinus has shifted to a protein diet.</title>
        <authorList>
            <person name="Grum-Grzhimaylo A.A."/>
            <person name="Falkoski D.L."/>
            <person name="van den Heuvel J."/>
            <person name="Valero-Jimenez C.A."/>
            <person name="Min B."/>
            <person name="Choi I.G."/>
            <person name="Lipzen A."/>
            <person name="Daum C.G."/>
            <person name="Aanen D.K."/>
            <person name="Tsang A."/>
            <person name="Henrissat B."/>
            <person name="Bilanenko E.N."/>
            <person name="de Vries R.P."/>
            <person name="van Kan J.A.L."/>
            <person name="Grigoriev I.V."/>
            <person name="Debets A.J.M."/>
        </authorList>
    </citation>
    <scope>NUCLEOTIDE SEQUENCE [LARGE SCALE GENOMIC DNA]</scope>
    <source>
        <strain evidence="4 5">F11</strain>
    </source>
</reference>
<feature type="region of interest" description="Disordered" evidence="2">
    <location>
        <begin position="251"/>
        <end position="276"/>
    </location>
</feature>
<dbReference type="GeneID" id="39578546"/>
<dbReference type="Pfam" id="PF08513">
    <property type="entry name" value="LisH"/>
    <property type="match status" value="1"/>
</dbReference>
<dbReference type="SMART" id="SM00668">
    <property type="entry name" value="CTLH"/>
    <property type="match status" value="1"/>
</dbReference>
<dbReference type="OrthoDB" id="2415936at2759"/>
<comment type="function">
    <text evidence="1">Involved in the proteasome-dependent degradation of fructose-1,6-bisphosphatase.</text>
</comment>
<dbReference type="PROSITE" id="PS50896">
    <property type="entry name" value="LISH"/>
    <property type="match status" value="1"/>
</dbReference>
<proteinExistence type="predicted"/>
<dbReference type="InterPro" id="IPR013144">
    <property type="entry name" value="CRA_dom"/>
</dbReference>
<evidence type="ECO:0000256" key="1">
    <source>
        <dbReference type="ARBA" id="ARBA00002343"/>
    </source>
</evidence>
<feature type="compositionally biased region" description="Basic and acidic residues" evidence="2">
    <location>
        <begin position="251"/>
        <end position="263"/>
    </location>
</feature>
<dbReference type="InterPro" id="IPR006594">
    <property type="entry name" value="LisH"/>
</dbReference>
<keyword evidence="5" id="KW-1185">Reference proteome</keyword>
<dbReference type="InterPro" id="IPR006595">
    <property type="entry name" value="CTLH_C"/>
</dbReference>
<accession>A0A3N2Q515</accession>
<evidence type="ECO:0000313" key="4">
    <source>
        <dbReference type="EMBL" id="ROT41863.1"/>
    </source>
</evidence>
<sequence length="276" mass="30917">MSGFPDPDDLASVATWNRAAARLLRQTLERIMASSASTTTPAKHVTQTFADRVANVKVPKSDIHALILDYLTMEGYSQTAAHFSKEANLMPYPSQGSIKLRQHIRNYIHKGNVMPAIEALNDFDHEILDRDAALHFALLRLQLVELIRKCTATPEGDIIPALEFATTYLAPRAPTNPQFLRDLEDTMGLLIFPHNDDLDPSHVALLHPHLRRDVAEMVNAAILSRQSQRKEAAIRQLSRMRVWAEASAREAKKPIPERIEIRPDGSQPSVDPMLLS</sequence>
<dbReference type="PROSITE" id="PS50897">
    <property type="entry name" value="CTLH"/>
    <property type="match status" value="1"/>
</dbReference>
<dbReference type="InterPro" id="IPR050618">
    <property type="entry name" value="Ubq-SigPath_Reg"/>
</dbReference>
<dbReference type="STRING" id="1314773.A0A3N2Q515"/>
<dbReference type="RefSeq" id="XP_028469669.1">
    <property type="nucleotide sequence ID" value="XM_028610068.1"/>
</dbReference>
<dbReference type="AlphaFoldDB" id="A0A3N2Q515"/>
<organism evidence="4 5">
    <name type="scientific">Sodiomyces alkalinus (strain CBS 110278 / VKM F-3762 / F11)</name>
    <name type="common">Alkaliphilic filamentous fungus</name>
    <dbReference type="NCBI Taxonomy" id="1314773"/>
    <lineage>
        <taxon>Eukaryota</taxon>
        <taxon>Fungi</taxon>
        <taxon>Dikarya</taxon>
        <taxon>Ascomycota</taxon>
        <taxon>Pezizomycotina</taxon>
        <taxon>Sordariomycetes</taxon>
        <taxon>Hypocreomycetidae</taxon>
        <taxon>Glomerellales</taxon>
        <taxon>Plectosphaerellaceae</taxon>
        <taxon>Sodiomyces</taxon>
    </lineage>
</organism>
<dbReference type="SMART" id="SM00757">
    <property type="entry name" value="CRA"/>
    <property type="match status" value="1"/>
</dbReference>
<dbReference type="PANTHER" id="PTHR12864">
    <property type="entry name" value="RAN BINDING PROTEIN 9-RELATED"/>
    <property type="match status" value="1"/>
</dbReference>
<dbReference type="InterPro" id="IPR024964">
    <property type="entry name" value="CTLH/CRA"/>
</dbReference>
<name>A0A3N2Q515_SODAK</name>
<gene>
    <name evidence="4" type="ORF">SODALDRAFT_326047</name>
</gene>
<dbReference type="SMART" id="SM00667">
    <property type="entry name" value="LisH"/>
    <property type="match status" value="1"/>
</dbReference>
<dbReference type="EMBL" id="ML119051">
    <property type="protein sequence ID" value="ROT41863.1"/>
    <property type="molecule type" value="Genomic_DNA"/>
</dbReference>
<evidence type="ECO:0000259" key="3">
    <source>
        <dbReference type="PROSITE" id="PS50897"/>
    </source>
</evidence>
<protein>
    <submittedName>
        <fullName evidence="4">Ran binding protein in the microtubule-organising centre</fullName>
    </submittedName>
</protein>
<dbReference type="Proteomes" id="UP000272025">
    <property type="component" value="Unassembled WGS sequence"/>
</dbReference>